<dbReference type="AlphaFoldDB" id="A0A1C7FHQ9"/>
<keyword evidence="1" id="KW-0732">Signal</keyword>
<evidence type="ECO:0000313" key="3">
    <source>
        <dbReference type="Proteomes" id="UP000092528"/>
    </source>
</evidence>
<dbReference type="Proteomes" id="UP000092528">
    <property type="component" value="Plasmid pVS8"/>
</dbReference>
<organism evidence="2 3">
    <name type="scientific">Vibrio scophthalmi</name>
    <dbReference type="NCBI Taxonomy" id="45658"/>
    <lineage>
        <taxon>Bacteria</taxon>
        <taxon>Pseudomonadati</taxon>
        <taxon>Pseudomonadota</taxon>
        <taxon>Gammaproteobacteria</taxon>
        <taxon>Vibrionales</taxon>
        <taxon>Vibrionaceae</taxon>
        <taxon>Vibrio</taxon>
    </lineage>
</organism>
<reference evidence="2 3" key="1">
    <citation type="submission" date="2016-07" db="EMBL/GenBank/DDBJ databases">
        <title>Genome sequencing of Vibrio scophthalmi strain VS-05, an isolated from Paralichthys olivaceus.</title>
        <authorList>
            <person name="Han H.-J."/>
        </authorList>
    </citation>
    <scope>NUCLEOTIDE SEQUENCE [LARGE SCALE GENOMIC DNA]</scope>
    <source>
        <strain evidence="2 3">VS-05</strain>
        <plasmid evidence="3">pvs8</plasmid>
    </source>
</reference>
<dbReference type="RefSeq" id="WP_065546960.1">
    <property type="nucleotide sequence ID" value="NZ_CP016417.1"/>
</dbReference>
<accession>A0A1C7FHQ9</accession>
<keyword evidence="3" id="KW-1185">Reference proteome</keyword>
<dbReference type="EMBL" id="CP016417">
    <property type="protein sequence ID" value="ANU39500.1"/>
    <property type="molecule type" value="Genomic_DNA"/>
</dbReference>
<geneLocation type="plasmid" evidence="3">
    <name>pvs8</name>
</geneLocation>
<proteinExistence type="predicted"/>
<feature type="chain" id="PRO_5008885724" evidence="1">
    <location>
        <begin position="24"/>
        <end position="163"/>
    </location>
</feature>
<evidence type="ECO:0000313" key="2">
    <source>
        <dbReference type="EMBL" id="ANU39500.1"/>
    </source>
</evidence>
<evidence type="ECO:0000256" key="1">
    <source>
        <dbReference type="SAM" id="SignalP"/>
    </source>
</evidence>
<protein>
    <submittedName>
        <fullName evidence="2">Uncharacterized protein</fullName>
    </submittedName>
</protein>
<sequence>MNKLKATFVLLVTTLFVSFGALAFGALPGAPMTMQATYDIEAFITDEDYYHVQGQLQECKDNETCVGVKLYNYWAQVFEDAGYSQVETYVNYLDWNYKIFTTPGAYNRQNVNLMNRWVKFFGGYMACVSDKPCKQLLIEHGVITAEKFDEIDKLGAKLEALHN</sequence>
<feature type="signal peptide" evidence="1">
    <location>
        <begin position="1"/>
        <end position="23"/>
    </location>
</feature>
<keyword evidence="2" id="KW-0614">Plasmid</keyword>
<name>A0A1C7FHQ9_9VIBR</name>
<gene>
    <name evidence="2" type="ORF">VSVS05_04465</name>
</gene>